<dbReference type="PANTHER" id="PTHR30619">
    <property type="entry name" value="DNA INTERNALIZATION/COMPETENCE PROTEIN COMEC/REC2"/>
    <property type="match status" value="1"/>
</dbReference>
<evidence type="ECO:0000259" key="2">
    <source>
        <dbReference type="Pfam" id="PF00753"/>
    </source>
</evidence>
<proteinExistence type="predicted"/>
<dbReference type="InterPro" id="IPR052159">
    <property type="entry name" value="Competence_DNA_uptake"/>
</dbReference>
<dbReference type="SUPFAM" id="SSF56281">
    <property type="entry name" value="Metallo-hydrolase/oxidoreductase"/>
    <property type="match status" value="1"/>
</dbReference>
<accession>A0ABY6BR51</accession>
<name>A0ABY6BR51_9GAMM</name>
<gene>
    <name evidence="3" type="ORF">N4264_11585</name>
</gene>
<evidence type="ECO:0000313" key="3">
    <source>
        <dbReference type="EMBL" id="UXI70242.1"/>
    </source>
</evidence>
<dbReference type="InterPro" id="IPR001279">
    <property type="entry name" value="Metallo-B-lactamas"/>
</dbReference>
<dbReference type="Proteomes" id="UP001064632">
    <property type="component" value="Chromosome"/>
</dbReference>
<dbReference type="InterPro" id="IPR036866">
    <property type="entry name" value="RibonucZ/Hydroxyglut_hydro"/>
</dbReference>
<evidence type="ECO:0000256" key="1">
    <source>
        <dbReference type="SAM" id="MobiDB-lite"/>
    </source>
</evidence>
<feature type="domain" description="Metallo-beta-lactamase" evidence="2">
    <location>
        <begin position="77"/>
        <end position="142"/>
    </location>
</feature>
<dbReference type="Gene3D" id="3.60.15.10">
    <property type="entry name" value="Ribonuclease Z/Hydroxyacylglutathione hydrolase-like"/>
    <property type="match status" value="2"/>
</dbReference>
<reference evidence="3" key="1">
    <citation type="submission" date="2022-09" db="EMBL/GenBank/DDBJ databases">
        <title>Tahibacter sp. nov., isolated from a fresh water.</title>
        <authorList>
            <person name="Baek J.H."/>
            <person name="Lee J.K."/>
            <person name="Kim J.M."/>
            <person name="Jeon C.O."/>
        </authorList>
    </citation>
    <scope>NUCLEOTIDE SEQUENCE</scope>
    <source>
        <strain evidence="3">W38</strain>
    </source>
</reference>
<protein>
    <submittedName>
        <fullName evidence="3">MBL fold metallo-hydrolase</fullName>
    </submittedName>
</protein>
<keyword evidence="4" id="KW-1185">Reference proteome</keyword>
<dbReference type="EMBL" id="CP104694">
    <property type="protein sequence ID" value="UXI70242.1"/>
    <property type="molecule type" value="Genomic_DNA"/>
</dbReference>
<feature type="region of interest" description="Disordered" evidence="1">
    <location>
        <begin position="1"/>
        <end position="44"/>
    </location>
</feature>
<evidence type="ECO:0000313" key="4">
    <source>
        <dbReference type="Proteomes" id="UP001064632"/>
    </source>
</evidence>
<organism evidence="3 4">
    <name type="scientific">Tahibacter amnicola</name>
    <dbReference type="NCBI Taxonomy" id="2976241"/>
    <lineage>
        <taxon>Bacteria</taxon>
        <taxon>Pseudomonadati</taxon>
        <taxon>Pseudomonadota</taxon>
        <taxon>Gammaproteobacteria</taxon>
        <taxon>Lysobacterales</taxon>
        <taxon>Rhodanobacteraceae</taxon>
        <taxon>Tahibacter</taxon>
    </lineage>
</organism>
<dbReference type="RefSeq" id="WP_261697193.1">
    <property type="nucleotide sequence ID" value="NZ_CP104694.1"/>
</dbReference>
<dbReference type="PANTHER" id="PTHR30619:SF1">
    <property type="entry name" value="RECOMBINATION PROTEIN 2"/>
    <property type="match status" value="1"/>
</dbReference>
<dbReference type="Pfam" id="PF00753">
    <property type="entry name" value="Lactamase_B"/>
    <property type="match status" value="1"/>
</dbReference>
<sequence>MASKSPRNRAPSVKGRRTTARKPAREVVSKRAAKKTASMPDRDRANAPGLATVRFYCQGIGDAHLLRFEKSDGSPFWMLIDCGIHTSILNGNRKIDEVVADIEACVGANRRNGKKPRIDVIVGTHEHWDHISGFHTAREAFGKFDVGEVWLGWTEDPEDPQAAAFDRFKGNALTALQGAQARLAGVADDGHMAMMRAGIDGLLGFHFGAKGEKTRAAREALVALGNGNVRYVEPADKPITLPGLPNLRIYVLGPPRDESLIAVRERKSEMYGLGASSRQADALINAFGASSYAAQDLATPFDADIGSDLDRLIQGSAIDTDPAERKASKLLTTSYLAKDEAYRRIDNDWLGVSSDLAIQLDNRTNNSSVVLAFEFIDSGRVMLFAADAQVGNWLSWQNVSWKVDGKTVTAHDLLARTVLYKVGHHGSENATLKQKGLELMVDKDLTAFIPTNKDDAERVRWGAMPFNEILDALHRRAGKRVVRADDAWLLNGKAPFRTPSGSIQRVSVDPDKRGLWVELDIA</sequence>